<dbReference type="NCBIfam" id="NF002581">
    <property type="entry name" value="PRK02234.1-2"/>
    <property type="match status" value="1"/>
</dbReference>
<dbReference type="GO" id="GO:0006281">
    <property type="term" value="P:DNA repair"/>
    <property type="evidence" value="ECO:0007669"/>
    <property type="project" value="UniProtKB-UniRule"/>
</dbReference>
<evidence type="ECO:0000256" key="2">
    <source>
        <dbReference type="ARBA" id="ARBA00022490"/>
    </source>
</evidence>
<gene>
    <name evidence="13 15" type="primary">recU</name>
    <name evidence="15" type="ORF">AB3N04_01865</name>
</gene>
<evidence type="ECO:0000256" key="1">
    <source>
        <dbReference type="ARBA" id="ARBA00004496"/>
    </source>
</evidence>
<sequence>MTIRYPNGKRFETSTVKKNQTKKPNQITYSNRGMTLEEDINTTNEWYVEQGLAVIHKKPTPVQIVQVDYPKRSAAVIKEAYFKQASTTDYNGVYKGRYVDFEAKETKNKTSFPLNNFHYHQVKHMKEVLSQNGICFVLLRFSTTDEVYLLDASYLISFYEDMEHSRKSIRKSDVEKYGHLIKIGYHPRIDYLPIIQHAYFSE</sequence>
<evidence type="ECO:0000256" key="4">
    <source>
        <dbReference type="ARBA" id="ARBA00022723"/>
    </source>
</evidence>
<keyword evidence="4 13" id="KW-0479">Metal-binding</keyword>
<dbReference type="Pfam" id="PF03838">
    <property type="entry name" value="RecU"/>
    <property type="match status" value="1"/>
</dbReference>
<dbReference type="GO" id="GO:0003676">
    <property type="term" value="F:nucleic acid binding"/>
    <property type="evidence" value="ECO:0007669"/>
    <property type="project" value="InterPro"/>
</dbReference>
<dbReference type="InterPro" id="IPR004612">
    <property type="entry name" value="Resolv_RecU"/>
</dbReference>
<dbReference type="GO" id="GO:0005737">
    <property type="term" value="C:cytoplasm"/>
    <property type="evidence" value="ECO:0007669"/>
    <property type="project" value="UniProtKB-SubCell"/>
</dbReference>
<comment type="function">
    <text evidence="13">Endonuclease that resolves Holliday junction intermediates in genetic recombination. Cleaves mobile four-strand junctions by introducing symmetrical nicks in paired strands. Promotes annealing of linear ssDNA with homologous dsDNA. Required for DNA repair, homologous recombination and chromosome segregation.</text>
</comment>
<proteinExistence type="inferred from homology"/>
<keyword evidence="2 13" id="KW-0963">Cytoplasm</keyword>
<evidence type="ECO:0000256" key="6">
    <source>
        <dbReference type="ARBA" id="ARBA00022763"/>
    </source>
</evidence>
<evidence type="ECO:0000256" key="10">
    <source>
        <dbReference type="ARBA" id="ARBA00023204"/>
    </source>
</evidence>
<evidence type="ECO:0000256" key="13">
    <source>
        <dbReference type="HAMAP-Rule" id="MF_00130"/>
    </source>
</evidence>
<reference evidence="15" key="1">
    <citation type="submission" date="2024-07" db="EMBL/GenBank/DDBJ databases">
        <title>Identification and characteristics of an arsenic-resistant bacterial isolate, which belongs to a novel species.</title>
        <authorList>
            <person name="Juszczyk A."/>
            <person name="Kowalczyk A."/>
            <person name="Was K."/>
            <person name="Kosowicz W."/>
            <person name="Budzyn A."/>
            <person name="Latowski D."/>
        </authorList>
    </citation>
    <scope>NUCLEOTIDE SEQUENCE</scope>
    <source>
        <strain evidence="15">As8PL</strain>
    </source>
</reference>
<comment type="cofactor">
    <cofactor evidence="13">
        <name>Mg(2+)</name>
        <dbReference type="ChEBI" id="CHEBI:18420"/>
    </cofactor>
    <text evidence="13">Binds 1 Mg(2+) ion per subunit.</text>
</comment>
<dbReference type="PIRSF" id="PIRSF037785">
    <property type="entry name" value="RecU"/>
    <property type="match status" value="1"/>
</dbReference>
<dbReference type="NCBIfam" id="TIGR00648">
    <property type="entry name" value="recU"/>
    <property type="match status" value="1"/>
</dbReference>
<evidence type="ECO:0000256" key="12">
    <source>
        <dbReference type="ARBA" id="ARBA00029523"/>
    </source>
</evidence>
<dbReference type="Gene3D" id="3.40.1350.10">
    <property type="match status" value="1"/>
</dbReference>
<dbReference type="GO" id="GO:0006310">
    <property type="term" value="P:DNA recombination"/>
    <property type="evidence" value="ECO:0007669"/>
    <property type="project" value="UniProtKB-UniRule"/>
</dbReference>
<name>A0AB39BTE7_9BACI</name>
<dbReference type="GO" id="GO:0008821">
    <property type="term" value="F:crossover junction DNA endonuclease activity"/>
    <property type="evidence" value="ECO:0007669"/>
    <property type="project" value="UniProtKB-EC"/>
</dbReference>
<keyword evidence="8 13" id="KW-0460">Magnesium</keyword>
<dbReference type="RefSeq" id="WP_368504460.1">
    <property type="nucleotide sequence ID" value="NZ_CP162551.1"/>
</dbReference>
<evidence type="ECO:0000256" key="14">
    <source>
        <dbReference type="NCBIfam" id="TIGR00648"/>
    </source>
</evidence>
<organism evidence="15">
    <name type="scientific">Alkalihalophilus sp. As8PL</name>
    <dbReference type="NCBI Taxonomy" id="3237103"/>
    <lineage>
        <taxon>Bacteria</taxon>
        <taxon>Bacillati</taxon>
        <taxon>Bacillota</taxon>
        <taxon>Bacilli</taxon>
        <taxon>Bacillales</taxon>
        <taxon>Bacillaceae</taxon>
        <taxon>Alkalihalophilus</taxon>
    </lineage>
</organism>
<feature type="binding site" evidence="13">
    <location>
        <position position="121"/>
    </location>
    <ligand>
        <name>Mg(2+)</name>
        <dbReference type="ChEBI" id="CHEBI:18420"/>
    </ligand>
</feature>
<keyword evidence="3 13" id="KW-0540">Nuclease</keyword>
<evidence type="ECO:0000256" key="8">
    <source>
        <dbReference type="ARBA" id="ARBA00022842"/>
    </source>
</evidence>
<dbReference type="SUPFAM" id="SSF52980">
    <property type="entry name" value="Restriction endonuclease-like"/>
    <property type="match status" value="1"/>
</dbReference>
<keyword evidence="6 13" id="KW-0227">DNA damage</keyword>
<feature type="site" description="Transition state stabilizer" evidence="13">
    <location>
        <position position="104"/>
    </location>
</feature>
<dbReference type="CDD" id="cd22354">
    <property type="entry name" value="RecU-like"/>
    <property type="match status" value="1"/>
</dbReference>
<feature type="binding site" evidence="13">
    <location>
        <position position="87"/>
    </location>
    <ligand>
        <name>Mg(2+)</name>
        <dbReference type="ChEBI" id="CHEBI:18420"/>
    </ligand>
</feature>
<evidence type="ECO:0000313" key="15">
    <source>
        <dbReference type="EMBL" id="XDI37083.1"/>
    </source>
</evidence>
<dbReference type="HAMAP" id="MF_00130">
    <property type="entry name" value="RecU"/>
    <property type="match status" value="1"/>
</dbReference>
<dbReference type="EMBL" id="CP162551">
    <property type="protein sequence ID" value="XDI37083.1"/>
    <property type="molecule type" value="Genomic_DNA"/>
</dbReference>
<dbReference type="InterPro" id="IPR011335">
    <property type="entry name" value="Restrct_endonuc-II-like"/>
</dbReference>
<dbReference type="AlphaFoldDB" id="A0AB39BTE7"/>
<comment type="catalytic activity">
    <reaction evidence="13">
        <text>Endonucleolytic cleavage at a junction such as a reciprocal single-stranded crossover between two homologous DNA duplexes (Holliday junction).</text>
        <dbReference type="EC" id="3.1.21.10"/>
    </reaction>
</comment>
<keyword evidence="10 13" id="KW-0234">DNA repair</keyword>
<dbReference type="InterPro" id="IPR011856">
    <property type="entry name" value="tRNA_endonuc-like_dom_sf"/>
</dbReference>
<feature type="binding site" evidence="13">
    <location>
        <position position="102"/>
    </location>
    <ligand>
        <name>Mg(2+)</name>
        <dbReference type="ChEBI" id="CHEBI:18420"/>
    </ligand>
</feature>
<evidence type="ECO:0000256" key="5">
    <source>
        <dbReference type="ARBA" id="ARBA00022759"/>
    </source>
</evidence>
<evidence type="ECO:0000256" key="3">
    <source>
        <dbReference type="ARBA" id="ARBA00022722"/>
    </source>
</evidence>
<dbReference type="NCBIfam" id="NF002584">
    <property type="entry name" value="PRK02234.1-5"/>
    <property type="match status" value="1"/>
</dbReference>
<accession>A0AB39BTE7</accession>
<keyword evidence="9 13" id="KW-0233">DNA recombination</keyword>
<evidence type="ECO:0000256" key="9">
    <source>
        <dbReference type="ARBA" id="ARBA00023172"/>
    </source>
</evidence>
<evidence type="ECO:0000256" key="7">
    <source>
        <dbReference type="ARBA" id="ARBA00022801"/>
    </source>
</evidence>
<feature type="binding site" evidence="13">
    <location>
        <position position="89"/>
    </location>
    <ligand>
        <name>Mg(2+)</name>
        <dbReference type="ChEBI" id="CHEBI:18420"/>
    </ligand>
</feature>
<protein>
    <recommendedName>
        <fullName evidence="12 13">Holliday junction resolvase RecU</fullName>
        <ecNumber evidence="13 14">3.1.21.10</ecNumber>
    </recommendedName>
    <alternativeName>
        <fullName evidence="13">Recombination protein U homolog</fullName>
    </alternativeName>
</protein>
<dbReference type="EC" id="3.1.21.10" evidence="13 14"/>
<comment type="similarity">
    <text evidence="11 13">Belongs to the RecU family.</text>
</comment>
<keyword evidence="7 13" id="KW-0378">Hydrolase</keyword>
<dbReference type="GO" id="GO:0000287">
    <property type="term" value="F:magnesium ion binding"/>
    <property type="evidence" value="ECO:0007669"/>
    <property type="project" value="UniProtKB-UniRule"/>
</dbReference>
<evidence type="ECO:0000256" key="11">
    <source>
        <dbReference type="ARBA" id="ARBA00023447"/>
    </source>
</evidence>
<keyword evidence="5 13" id="KW-0255">Endonuclease</keyword>
<dbReference type="GO" id="GO:0007059">
    <property type="term" value="P:chromosome segregation"/>
    <property type="evidence" value="ECO:0007669"/>
    <property type="project" value="UniProtKB-UniRule"/>
</dbReference>
<comment type="subcellular location">
    <subcellularLocation>
        <location evidence="1 13">Cytoplasm</location>
    </subcellularLocation>
</comment>